<comment type="caution">
    <text evidence="10">The sequence shown here is derived from an EMBL/GenBank/DDBJ whole genome shotgun (WGS) entry which is preliminary data.</text>
</comment>
<feature type="transmembrane region" description="Helical" evidence="8">
    <location>
        <begin position="6"/>
        <end position="26"/>
    </location>
</feature>
<evidence type="ECO:0000259" key="9">
    <source>
        <dbReference type="PROSITE" id="PS01033"/>
    </source>
</evidence>
<dbReference type="InterPro" id="IPR012292">
    <property type="entry name" value="Globin/Proto"/>
</dbReference>
<dbReference type="Pfam" id="PF00042">
    <property type="entry name" value="Globin"/>
    <property type="match status" value="1"/>
</dbReference>
<keyword evidence="3 7" id="KW-0349">Heme</keyword>
<proteinExistence type="inferred from homology"/>
<dbReference type="InterPro" id="IPR050056">
    <property type="entry name" value="Hemoglobin_oxygen_transport"/>
</dbReference>
<evidence type="ECO:0000313" key="11">
    <source>
        <dbReference type="Proteomes" id="UP000830375"/>
    </source>
</evidence>
<evidence type="ECO:0000256" key="1">
    <source>
        <dbReference type="ARBA" id="ARBA00008705"/>
    </source>
</evidence>
<protein>
    <submittedName>
        <fullName evidence="10">Hemoglobin subunit alpha-D</fullName>
    </submittedName>
</protein>
<dbReference type="InterPro" id="IPR009050">
    <property type="entry name" value="Globin-like_sf"/>
</dbReference>
<dbReference type="SUPFAM" id="SSF46458">
    <property type="entry name" value="Globin-like"/>
    <property type="match status" value="1"/>
</dbReference>
<keyword evidence="11" id="KW-1185">Reference proteome</keyword>
<keyword evidence="5" id="KW-0479">Metal-binding</keyword>
<evidence type="ECO:0000256" key="6">
    <source>
        <dbReference type="ARBA" id="ARBA00023004"/>
    </source>
</evidence>
<accession>A0ABQ8M6L7</accession>
<evidence type="ECO:0000256" key="2">
    <source>
        <dbReference type="ARBA" id="ARBA00022448"/>
    </source>
</evidence>
<evidence type="ECO:0000256" key="3">
    <source>
        <dbReference type="ARBA" id="ARBA00022617"/>
    </source>
</evidence>
<keyword evidence="6" id="KW-0408">Iron</keyword>
<dbReference type="InterPro" id="IPR002338">
    <property type="entry name" value="Hemoglobin_a-typ"/>
</dbReference>
<evidence type="ECO:0000256" key="4">
    <source>
        <dbReference type="ARBA" id="ARBA00022621"/>
    </source>
</evidence>
<dbReference type="PANTHER" id="PTHR11442:SF97">
    <property type="entry name" value="HEMOGLOBIN SUBUNIT ALPHA-D"/>
    <property type="match status" value="1"/>
</dbReference>
<evidence type="ECO:0000313" key="10">
    <source>
        <dbReference type="EMBL" id="KAI2658535.1"/>
    </source>
</evidence>
<organism evidence="10 11">
    <name type="scientific">Labeo rohita</name>
    <name type="common">Indian major carp</name>
    <name type="synonym">Cyprinus rohita</name>
    <dbReference type="NCBI Taxonomy" id="84645"/>
    <lineage>
        <taxon>Eukaryota</taxon>
        <taxon>Metazoa</taxon>
        <taxon>Chordata</taxon>
        <taxon>Craniata</taxon>
        <taxon>Vertebrata</taxon>
        <taxon>Euteleostomi</taxon>
        <taxon>Actinopterygii</taxon>
        <taxon>Neopterygii</taxon>
        <taxon>Teleostei</taxon>
        <taxon>Ostariophysi</taxon>
        <taxon>Cypriniformes</taxon>
        <taxon>Cyprinidae</taxon>
        <taxon>Labeoninae</taxon>
        <taxon>Labeonini</taxon>
        <taxon>Labeo</taxon>
    </lineage>
</organism>
<dbReference type="InterPro" id="IPR000971">
    <property type="entry name" value="Globin"/>
</dbReference>
<dbReference type="Proteomes" id="UP000830375">
    <property type="component" value="Unassembled WGS sequence"/>
</dbReference>
<sequence length="174" mass="20035">MLSALFYFLLFFFFFFKALFVYKYILLVPRGLIMLSNTEKELIIQIWDKMIPVAEEIGSEALLRMFTSFPKTKTYFSHLDISPHSEHLRCHGKKIIQALAEGARNISTLTTTLAPLSRFHAYQLRIHPTNFKLFNHCIIVTLACHMGDNFTPVAHAAIDKFLSAFSAVLAEKFR</sequence>
<keyword evidence="4 7" id="KW-0561">Oxygen transport</keyword>
<keyword evidence="2 7" id="KW-0813">Transport</keyword>
<name>A0ABQ8M6L7_LABRO</name>
<keyword evidence="8" id="KW-0812">Transmembrane</keyword>
<keyword evidence="8" id="KW-1133">Transmembrane helix</keyword>
<dbReference type="EMBL" id="JACTAM010000012">
    <property type="protein sequence ID" value="KAI2658535.1"/>
    <property type="molecule type" value="Genomic_DNA"/>
</dbReference>
<dbReference type="Gene3D" id="1.10.490.10">
    <property type="entry name" value="Globins"/>
    <property type="match status" value="1"/>
</dbReference>
<dbReference type="PROSITE" id="PS01033">
    <property type="entry name" value="GLOBIN"/>
    <property type="match status" value="1"/>
</dbReference>
<gene>
    <name evidence="10" type="ORF">H4Q32_016624</name>
</gene>
<reference evidence="10 11" key="1">
    <citation type="submission" date="2022-01" db="EMBL/GenBank/DDBJ databases">
        <title>A high-quality chromosome-level genome assembly of rohu carp, Labeo rohita.</title>
        <authorList>
            <person name="Arick M.A. II"/>
            <person name="Hsu C.-Y."/>
            <person name="Magbanua Z."/>
            <person name="Pechanova O."/>
            <person name="Grover C."/>
            <person name="Miller E."/>
            <person name="Thrash A."/>
            <person name="Ezzel L."/>
            <person name="Alam S."/>
            <person name="Benzie J."/>
            <person name="Hamilton M."/>
            <person name="Karsi A."/>
            <person name="Lawrence M.L."/>
            <person name="Peterson D.G."/>
        </authorList>
    </citation>
    <scope>NUCLEOTIDE SEQUENCE [LARGE SCALE GENOMIC DNA]</scope>
    <source>
        <strain evidence="11">BAU-BD-2019</strain>
        <tissue evidence="10">Blood</tissue>
    </source>
</reference>
<dbReference type="PRINTS" id="PR00612">
    <property type="entry name" value="ALPHAHAEM"/>
</dbReference>
<dbReference type="CDD" id="cd08927">
    <property type="entry name" value="Hb-alpha-like"/>
    <property type="match status" value="1"/>
</dbReference>
<evidence type="ECO:0000256" key="7">
    <source>
        <dbReference type="RuleBase" id="RU000356"/>
    </source>
</evidence>
<feature type="domain" description="Globin" evidence="9">
    <location>
        <begin position="34"/>
        <end position="174"/>
    </location>
</feature>
<evidence type="ECO:0000256" key="8">
    <source>
        <dbReference type="SAM" id="Phobius"/>
    </source>
</evidence>
<evidence type="ECO:0000256" key="5">
    <source>
        <dbReference type="ARBA" id="ARBA00022723"/>
    </source>
</evidence>
<dbReference type="PANTHER" id="PTHR11442">
    <property type="entry name" value="HEMOGLOBIN FAMILY MEMBER"/>
    <property type="match status" value="1"/>
</dbReference>
<comment type="similarity">
    <text evidence="1 7">Belongs to the globin family.</text>
</comment>
<keyword evidence="8" id="KW-0472">Membrane</keyword>